<evidence type="ECO:0000313" key="3">
    <source>
        <dbReference type="EMBL" id="EEC01164.1"/>
    </source>
</evidence>
<dbReference type="InterPro" id="IPR050122">
    <property type="entry name" value="RTK"/>
</dbReference>
<dbReference type="EMBL" id="ABJB010399989">
    <property type="status" value="NOT_ANNOTATED_CDS"/>
    <property type="molecule type" value="Genomic_DNA"/>
</dbReference>
<dbReference type="GO" id="GO:0007169">
    <property type="term" value="P:cell surface receptor protein tyrosine kinase signaling pathway"/>
    <property type="evidence" value="ECO:0000318"/>
    <property type="project" value="GO_Central"/>
</dbReference>
<dbReference type="EMBL" id="ABJB010657193">
    <property type="status" value="NOT_ANNOTATED_CDS"/>
    <property type="molecule type" value="Genomic_DNA"/>
</dbReference>
<dbReference type="GO" id="GO:0043235">
    <property type="term" value="C:receptor complex"/>
    <property type="evidence" value="ECO:0000318"/>
    <property type="project" value="GO_Central"/>
</dbReference>
<dbReference type="STRING" id="6945.B7P3J2"/>
<proteinExistence type="predicted"/>
<feature type="region of interest" description="Disordered" evidence="1">
    <location>
        <begin position="142"/>
        <end position="161"/>
    </location>
</feature>
<reference evidence="3 5" key="1">
    <citation type="submission" date="2008-03" db="EMBL/GenBank/DDBJ databases">
        <title>Annotation of Ixodes scapularis.</title>
        <authorList>
            <consortium name="Ixodes scapularis Genome Project Consortium"/>
            <person name="Caler E."/>
            <person name="Hannick L.I."/>
            <person name="Bidwell S."/>
            <person name="Joardar V."/>
            <person name="Thiagarajan M."/>
            <person name="Amedeo P."/>
            <person name="Galinsky K.J."/>
            <person name="Schobel S."/>
            <person name="Inman J."/>
            <person name="Hostetler J."/>
            <person name="Miller J."/>
            <person name="Hammond M."/>
            <person name="Megy K."/>
            <person name="Lawson D."/>
            <person name="Kodira C."/>
            <person name="Sutton G."/>
            <person name="Meyer J."/>
            <person name="Hill C.A."/>
            <person name="Birren B."/>
            <person name="Nene V."/>
            <person name="Collins F."/>
            <person name="Alarcon-Chaidez F."/>
            <person name="Wikel S."/>
            <person name="Strausberg R."/>
        </authorList>
    </citation>
    <scope>NUCLEOTIDE SEQUENCE [LARGE SCALE GENOMIC DNA]</scope>
    <source>
        <strain evidence="5">Wikel</strain>
        <strain evidence="3">Wikel colony</strain>
    </source>
</reference>
<dbReference type="GO" id="GO:0005524">
    <property type="term" value="F:ATP binding"/>
    <property type="evidence" value="ECO:0007669"/>
    <property type="project" value="InterPro"/>
</dbReference>
<dbReference type="Gene3D" id="3.30.200.20">
    <property type="entry name" value="Phosphorylase Kinase, domain 1"/>
    <property type="match status" value="1"/>
</dbReference>
<dbReference type="SUPFAM" id="SSF56112">
    <property type="entry name" value="Protein kinase-like (PK-like)"/>
    <property type="match status" value="1"/>
</dbReference>
<evidence type="ECO:0000313" key="5">
    <source>
        <dbReference type="Proteomes" id="UP000001555"/>
    </source>
</evidence>
<dbReference type="InterPro" id="IPR008266">
    <property type="entry name" value="Tyr_kinase_AS"/>
</dbReference>
<dbReference type="EMBL" id="ABJB010759596">
    <property type="status" value="NOT_ANNOTATED_CDS"/>
    <property type="molecule type" value="Genomic_DNA"/>
</dbReference>
<dbReference type="VEuPathDB" id="VectorBase:ISCW000831"/>
<keyword evidence="3" id="KW-0808">Transferase</keyword>
<dbReference type="VEuPathDB" id="VectorBase:ISCI000831"/>
<dbReference type="SMART" id="SM00219">
    <property type="entry name" value="TyrKc"/>
    <property type="match status" value="1"/>
</dbReference>
<evidence type="ECO:0000259" key="2">
    <source>
        <dbReference type="PROSITE" id="PS50011"/>
    </source>
</evidence>
<dbReference type="FunFam" id="3.30.200.20:FF:000117">
    <property type="entry name" value="Tyrosine-protein kinase receptor"/>
    <property type="match status" value="1"/>
</dbReference>
<dbReference type="PROSITE" id="PS00109">
    <property type="entry name" value="PROTEIN_KINASE_TYR"/>
    <property type="match status" value="1"/>
</dbReference>
<dbReference type="GO" id="GO:0005886">
    <property type="term" value="C:plasma membrane"/>
    <property type="evidence" value="ECO:0000318"/>
    <property type="project" value="GO_Central"/>
</dbReference>
<dbReference type="EMBL" id="DS629199">
    <property type="protein sequence ID" value="EEC01164.1"/>
    <property type="molecule type" value="Genomic_DNA"/>
</dbReference>
<dbReference type="HOGENOM" id="CLU_001878_2_1_1"/>
<organism>
    <name type="scientific">Ixodes scapularis</name>
    <name type="common">Black-legged tick</name>
    <name type="synonym">Deer tick</name>
    <dbReference type="NCBI Taxonomy" id="6945"/>
    <lineage>
        <taxon>Eukaryota</taxon>
        <taxon>Metazoa</taxon>
        <taxon>Ecdysozoa</taxon>
        <taxon>Arthropoda</taxon>
        <taxon>Chelicerata</taxon>
        <taxon>Arachnida</taxon>
        <taxon>Acari</taxon>
        <taxon>Parasitiformes</taxon>
        <taxon>Ixodida</taxon>
        <taxon>Ixodoidea</taxon>
        <taxon>Ixodidae</taxon>
        <taxon>Ixodinae</taxon>
        <taxon>Ixodes</taxon>
    </lineage>
</organism>
<gene>
    <name evidence="3" type="ORF">IscW_ISCW000831</name>
</gene>
<dbReference type="GO" id="GO:0004714">
    <property type="term" value="F:transmembrane receptor protein tyrosine kinase activity"/>
    <property type="evidence" value="ECO:0000318"/>
    <property type="project" value="GO_Central"/>
</dbReference>
<keyword evidence="3" id="KW-0675">Receptor</keyword>
<dbReference type="PRINTS" id="PR00109">
    <property type="entry name" value="TYRKINASE"/>
</dbReference>
<dbReference type="InterPro" id="IPR011009">
    <property type="entry name" value="Kinase-like_dom_sf"/>
</dbReference>
<dbReference type="AlphaFoldDB" id="B7P3J2"/>
<sequence>MISRGGGGGGGGATALFKVDSRTGEMIPLVVAAGGGGHSAAAAATGDGSDVAVQGRGFQDPQSPGNGLSAPEGKGPGGGGGWNDSSAEPNAADEPTAGRALSDGAAGGAVCADAAPWNAAGGFGGGGGGCAGGGGGGGWKGGDAAISDHAQRSGHGGTSFVHPSRLEAASLPTACKGFGDAMVVMVSAADAQCPCRQMCLARTLSPASFKCACPRGFRLARDGLSCFGKCNQSYCRSRGRKAGYSAPPIFHARVFTGSLNSHPEPLGNNPEVQLSRLRQATGMVTEYNPNYEFGGSTCTLQDLNDIPRENLTLVKALGQGAFGEVYQGFLLPAAVPTSPTSPVSEGAPPLASAAADVPVAVKTLPELSSPESEKDFVTEACIMSKFNHPNIVRFIGVCFEKMPRFIVLELLAGGDLKSFLRESRPKPSIPPSLTMTDLLNLAIDVAKGCQYLEDKHFIHRDIAARNCLLTTKGPGRVVKIADFGMARDIYRAGQRRTAPKTYSAVCRCPDTKRHVKGMCNGAYDSGDLLPFEKSMFNDGWEAKNGSRAFPSQVTSGGRLEPPANCPGPVYHVMTQCWHATPEERPTFGTILERLGYCLQDPDVTSAPLPVFHRPPSRERDTTVMRPPNPDNVCLQVGRPPLTEERRNSPPRAVGTSQADVTR</sequence>
<name>B7P3J2_IXOSC</name>
<dbReference type="Gene3D" id="2.10.25.10">
    <property type="entry name" value="Laminin"/>
    <property type="match status" value="1"/>
</dbReference>
<dbReference type="EC" id="2.7.10.1" evidence="3"/>
<feature type="compositionally biased region" description="Low complexity" evidence="1">
    <location>
        <begin position="39"/>
        <end position="53"/>
    </location>
</feature>
<dbReference type="EnsemblMetazoa" id="ISCW000831-RA">
    <property type="protein sequence ID" value="ISCW000831-PA"/>
    <property type="gene ID" value="ISCW000831"/>
</dbReference>
<dbReference type="PANTHER" id="PTHR24416">
    <property type="entry name" value="TYROSINE-PROTEIN KINASE RECEPTOR"/>
    <property type="match status" value="1"/>
</dbReference>
<evidence type="ECO:0000256" key="1">
    <source>
        <dbReference type="SAM" id="MobiDB-lite"/>
    </source>
</evidence>
<accession>B7P3J2</accession>
<dbReference type="InterPro" id="IPR020635">
    <property type="entry name" value="Tyr_kinase_cat_dom"/>
</dbReference>
<dbReference type="PANTHER" id="PTHR24416:SF604">
    <property type="entry name" value="RECEPTOR PROTEIN-TYROSINE KINASE"/>
    <property type="match status" value="1"/>
</dbReference>
<dbReference type="InParanoid" id="B7P3J2"/>
<dbReference type="OrthoDB" id="5809444at2759"/>
<dbReference type="Proteomes" id="UP000001555">
    <property type="component" value="Unassembled WGS sequence"/>
</dbReference>
<evidence type="ECO:0000313" key="4">
    <source>
        <dbReference type="EnsemblMetazoa" id="ISCW000831-PA"/>
    </source>
</evidence>
<dbReference type="InterPro" id="IPR001245">
    <property type="entry name" value="Ser-Thr/Tyr_kinase_cat_dom"/>
</dbReference>
<dbReference type="Pfam" id="PF07714">
    <property type="entry name" value="PK_Tyr_Ser-Thr"/>
    <property type="match status" value="2"/>
</dbReference>
<reference evidence="4" key="2">
    <citation type="submission" date="2020-05" db="UniProtKB">
        <authorList>
            <consortium name="EnsemblMetazoa"/>
        </authorList>
    </citation>
    <scope>IDENTIFICATION</scope>
    <source>
        <strain evidence="4">wikel</strain>
    </source>
</reference>
<dbReference type="InterPro" id="IPR000719">
    <property type="entry name" value="Prot_kinase_dom"/>
</dbReference>
<protein>
    <submittedName>
        <fullName evidence="3 4">Leukocyte tyrosine kinase receptor, putative</fullName>
        <ecNumber evidence="3">2.7.10.1</ecNumber>
    </submittedName>
</protein>
<feature type="region of interest" description="Disordered" evidence="1">
    <location>
        <begin position="605"/>
        <end position="662"/>
    </location>
</feature>
<dbReference type="Gene3D" id="1.10.510.10">
    <property type="entry name" value="Transferase(Phosphotransferase) domain 1"/>
    <property type="match status" value="2"/>
</dbReference>
<feature type="region of interest" description="Disordered" evidence="1">
    <location>
        <begin position="37"/>
        <end position="103"/>
    </location>
</feature>
<feature type="domain" description="Protein kinase" evidence="2">
    <location>
        <begin position="311"/>
        <end position="603"/>
    </location>
</feature>
<dbReference type="PROSITE" id="PS50011">
    <property type="entry name" value="PROTEIN_KINASE_DOM"/>
    <property type="match status" value="1"/>
</dbReference>
<dbReference type="EMBL" id="ABJB010937003">
    <property type="status" value="NOT_ANNOTATED_CDS"/>
    <property type="molecule type" value="Genomic_DNA"/>
</dbReference>
<dbReference type="EMBL" id="ABJB010125055">
    <property type="status" value="NOT_ANNOTATED_CDS"/>
    <property type="molecule type" value="Genomic_DNA"/>
</dbReference>
<dbReference type="VEuPathDB" id="VectorBase:ISCP_007247"/>
<dbReference type="GO" id="GO:0045664">
    <property type="term" value="P:regulation of neuron differentiation"/>
    <property type="evidence" value="ECO:0000318"/>
    <property type="project" value="GO_Central"/>
</dbReference>
<dbReference type="PaxDb" id="6945-B7P3J2"/>
<keyword evidence="5" id="KW-1185">Reference proteome</keyword>
<keyword evidence="3" id="KW-0418">Kinase</keyword>